<evidence type="ECO:0008006" key="3">
    <source>
        <dbReference type="Google" id="ProtNLM"/>
    </source>
</evidence>
<name>A0A1B6E0C0_9HEMI</name>
<dbReference type="CDD" id="cd15517">
    <property type="entry name" value="PHD_TCF19_like"/>
    <property type="match status" value="1"/>
</dbReference>
<organism evidence="2">
    <name type="scientific">Clastoptera arizonana</name>
    <name type="common">Arizona spittle bug</name>
    <dbReference type="NCBI Taxonomy" id="38151"/>
    <lineage>
        <taxon>Eukaryota</taxon>
        <taxon>Metazoa</taxon>
        <taxon>Ecdysozoa</taxon>
        <taxon>Arthropoda</taxon>
        <taxon>Hexapoda</taxon>
        <taxon>Insecta</taxon>
        <taxon>Pterygota</taxon>
        <taxon>Neoptera</taxon>
        <taxon>Paraneoptera</taxon>
        <taxon>Hemiptera</taxon>
        <taxon>Auchenorrhyncha</taxon>
        <taxon>Cercopoidea</taxon>
        <taxon>Clastopteridae</taxon>
        <taxon>Clastoptera</taxon>
    </lineage>
</organism>
<protein>
    <recommendedName>
        <fullName evidence="3">PHD-type domain-containing protein</fullName>
    </recommendedName>
</protein>
<sequence length="216" mass="24175">ICSIFSVAYGKAATVANAEKGFLHTGMYPLNPDIFPEHLFALSETTKRLREIENGTPIEETPVQHLSPSSVQTIADSPGPSTSSGKLVTVADISPLPQALTPIKKRQKKEHEAHLTSSPFIKVLKEKKVLRVAKEQKKSLRNTTKRLQFQPDDAFEEDLFDNNDEEEDVGCIYCNELYSKSKSGELWLQCSSCKLWAHLECTGLDKKTKMFVCELC</sequence>
<dbReference type="EMBL" id="GEDC01005944">
    <property type="protein sequence ID" value="JAS31354.1"/>
    <property type="molecule type" value="Transcribed_RNA"/>
</dbReference>
<evidence type="ECO:0000256" key="1">
    <source>
        <dbReference type="SAM" id="MobiDB-lite"/>
    </source>
</evidence>
<dbReference type="AlphaFoldDB" id="A0A1B6E0C0"/>
<feature type="non-terminal residue" evidence="2">
    <location>
        <position position="1"/>
    </location>
</feature>
<dbReference type="Gene3D" id="3.30.40.10">
    <property type="entry name" value="Zinc/RING finger domain, C3HC4 (zinc finger)"/>
    <property type="match status" value="1"/>
</dbReference>
<evidence type="ECO:0000313" key="2">
    <source>
        <dbReference type="EMBL" id="JAS31354.1"/>
    </source>
</evidence>
<reference evidence="2" key="1">
    <citation type="submission" date="2015-12" db="EMBL/GenBank/DDBJ databases">
        <title>De novo transcriptome assembly of four potential Pierce s Disease insect vectors from Arizona vineyards.</title>
        <authorList>
            <person name="Tassone E.E."/>
        </authorList>
    </citation>
    <scope>NUCLEOTIDE SEQUENCE</scope>
</reference>
<feature type="region of interest" description="Disordered" evidence="1">
    <location>
        <begin position="60"/>
        <end position="84"/>
    </location>
</feature>
<proteinExistence type="predicted"/>
<accession>A0A1B6E0C0</accession>
<dbReference type="InterPro" id="IPR011011">
    <property type="entry name" value="Znf_FYVE_PHD"/>
</dbReference>
<dbReference type="SUPFAM" id="SSF57903">
    <property type="entry name" value="FYVE/PHD zinc finger"/>
    <property type="match status" value="1"/>
</dbReference>
<dbReference type="InterPro" id="IPR013083">
    <property type="entry name" value="Znf_RING/FYVE/PHD"/>
</dbReference>
<feature type="compositionally biased region" description="Polar residues" evidence="1">
    <location>
        <begin position="64"/>
        <end position="84"/>
    </location>
</feature>
<gene>
    <name evidence="2" type="ORF">g.7964</name>
</gene>